<gene>
    <name evidence="4" type="ORF">PSTT_09563</name>
</gene>
<comment type="subcellular location">
    <subcellularLocation>
        <location evidence="1">Nucleus</location>
    </subcellularLocation>
    <subcellularLocation>
        <location evidence="1">Chromosome</location>
    </subcellularLocation>
</comment>
<reference evidence="4" key="1">
    <citation type="submission" date="2017-12" db="EMBL/GenBank/DDBJ databases">
        <title>Gene loss provides genomic basis for host adaptation in cereal stripe rust fungi.</title>
        <authorList>
            <person name="Xia C."/>
        </authorList>
    </citation>
    <scope>NUCLEOTIDE SEQUENCE [LARGE SCALE GENOMIC DNA]</scope>
    <source>
        <strain evidence="4">93-210</strain>
    </source>
</reference>
<keyword evidence="1" id="KW-0539">Nucleus</keyword>
<feature type="region of interest" description="Disordered" evidence="2">
    <location>
        <begin position="476"/>
        <end position="518"/>
    </location>
</feature>
<evidence type="ECO:0000313" key="4">
    <source>
        <dbReference type="EMBL" id="POW05618.1"/>
    </source>
</evidence>
<keyword evidence="1" id="KW-0804">Transcription</keyword>
<evidence type="ECO:0000256" key="1">
    <source>
        <dbReference type="RuleBase" id="RU367052"/>
    </source>
</evidence>
<dbReference type="AlphaFoldDB" id="A0A2S4V804"/>
<feature type="compositionally biased region" description="Polar residues" evidence="2">
    <location>
        <begin position="437"/>
        <end position="460"/>
    </location>
</feature>
<feature type="domain" description="FACT complex subunit SPT16 N-terminal lobe" evidence="3">
    <location>
        <begin position="7"/>
        <end position="177"/>
    </location>
</feature>
<keyword evidence="5" id="KW-1185">Reference proteome</keyword>
<dbReference type="GO" id="GO:0031491">
    <property type="term" value="F:nucleosome binding"/>
    <property type="evidence" value="ECO:0007669"/>
    <property type="project" value="TreeGrafter"/>
</dbReference>
<name>A0A2S4V804_9BASI</name>
<dbReference type="Pfam" id="PF14826">
    <property type="entry name" value="FACT-Spt16_Nlob"/>
    <property type="match status" value="1"/>
</dbReference>
<dbReference type="InterPro" id="IPR029148">
    <property type="entry name" value="FACT-SPT16_Nlobe"/>
</dbReference>
<dbReference type="SMART" id="SM01285">
    <property type="entry name" value="FACT-Spt16_Nlob"/>
    <property type="match status" value="1"/>
</dbReference>
<keyword evidence="1" id="KW-0158">Chromosome</keyword>
<evidence type="ECO:0000259" key="3">
    <source>
        <dbReference type="SMART" id="SM01285"/>
    </source>
</evidence>
<dbReference type="EMBL" id="PKSL01000096">
    <property type="protein sequence ID" value="POW05618.1"/>
    <property type="molecule type" value="Genomic_DNA"/>
</dbReference>
<dbReference type="InterPro" id="IPR000994">
    <property type="entry name" value="Pept_M24"/>
</dbReference>
<dbReference type="GO" id="GO:0035101">
    <property type="term" value="C:FACT complex"/>
    <property type="evidence" value="ECO:0007669"/>
    <property type="project" value="UniProtKB-UniRule"/>
</dbReference>
<dbReference type="SUPFAM" id="SSF55920">
    <property type="entry name" value="Creatinase/aminopeptidase"/>
    <property type="match status" value="1"/>
</dbReference>
<dbReference type="GO" id="GO:0006260">
    <property type="term" value="P:DNA replication"/>
    <property type="evidence" value="ECO:0007669"/>
    <property type="project" value="UniProtKB-KW"/>
</dbReference>
<dbReference type="VEuPathDB" id="FungiDB:PSHT_13465"/>
<dbReference type="GO" id="GO:0006281">
    <property type="term" value="P:DNA repair"/>
    <property type="evidence" value="ECO:0007669"/>
    <property type="project" value="UniProtKB-UniRule"/>
</dbReference>
<dbReference type="InterPro" id="IPR036005">
    <property type="entry name" value="Creatinase/aminopeptidase-like"/>
</dbReference>
<feature type="compositionally biased region" description="Basic and acidic residues" evidence="2">
    <location>
        <begin position="507"/>
        <end position="518"/>
    </location>
</feature>
<dbReference type="Gene3D" id="3.90.230.10">
    <property type="entry name" value="Creatinase/methionine aminopeptidase superfamily"/>
    <property type="match status" value="1"/>
</dbReference>
<feature type="compositionally biased region" description="Low complexity" evidence="2">
    <location>
        <begin position="490"/>
        <end position="506"/>
    </location>
</feature>
<comment type="similarity">
    <text evidence="1">Belongs to the peptidase M24 family. SPT16 subfamily.</text>
</comment>
<keyword evidence="1" id="KW-0227">DNA damage</keyword>
<keyword evidence="1" id="KW-0234">DNA repair</keyword>
<comment type="caution">
    <text evidence="4">The sequence shown here is derived from an EMBL/GenBank/DDBJ whole genome shotgun (WGS) entry which is preliminary data.</text>
</comment>
<dbReference type="GO" id="GO:0006368">
    <property type="term" value="P:transcription elongation by RNA polymerase II"/>
    <property type="evidence" value="ECO:0007669"/>
    <property type="project" value="TreeGrafter"/>
</dbReference>
<protein>
    <recommendedName>
        <fullName evidence="1">FACT complex subunit</fullName>
    </recommendedName>
</protein>
<accession>A0A2S4V804</accession>
<dbReference type="InterPro" id="IPR040258">
    <property type="entry name" value="Spt16"/>
</dbReference>
<comment type="subunit">
    <text evidence="1">Component of the FACT complex.</text>
</comment>
<evidence type="ECO:0000256" key="2">
    <source>
        <dbReference type="SAM" id="MobiDB-lite"/>
    </source>
</evidence>
<dbReference type="PANTHER" id="PTHR13980:SF15">
    <property type="entry name" value="FACT COMPLEX SUBUNIT SPT16"/>
    <property type="match status" value="1"/>
</dbReference>
<dbReference type="VEuPathDB" id="FungiDB:PSTT_09563"/>
<keyword evidence="1" id="KW-0235">DNA replication</keyword>
<dbReference type="PANTHER" id="PTHR13980">
    <property type="entry name" value="CDC68 RELATED"/>
    <property type="match status" value="1"/>
</dbReference>
<dbReference type="InterPro" id="IPR029149">
    <property type="entry name" value="Creatin/AminoP/Spt16_N"/>
</dbReference>
<proteinExistence type="inferred from homology"/>
<keyword evidence="1" id="KW-0805">Transcription regulation</keyword>
<dbReference type="Proteomes" id="UP000239156">
    <property type="component" value="Unassembled WGS sequence"/>
</dbReference>
<dbReference type="Pfam" id="PF00557">
    <property type="entry name" value="Peptidase_M24"/>
    <property type="match status" value="1"/>
</dbReference>
<feature type="region of interest" description="Disordered" evidence="2">
    <location>
        <begin position="428"/>
        <end position="464"/>
    </location>
</feature>
<comment type="function">
    <text evidence="1">Component of the FACT complex, a general chromatin factor that acts to reorganize nucleosomes. The FACT complex is involved in multiple processes that require DNA as a template such as mRNA elongation, DNA replication and DNA repair. During transcription elongation the FACT complex acts as a histone chaperone that both destabilizes and restores nucleosomal structure. It facilitates the passage of RNA polymerase II and transcription by promoting the dissociation of one histone H2A-H2B dimer from the nucleosome, then subsequently promotes the reestablishment of the nucleosome following the passage of RNA polymerase II.</text>
</comment>
<organism evidence="4 5">
    <name type="scientific">Puccinia striiformis</name>
    <dbReference type="NCBI Taxonomy" id="27350"/>
    <lineage>
        <taxon>Eukaryota</taxon>
        <taxon>Fungi</taxon>
        <taxon>Dikarya</taxon>
        <taxon>Basidiomycota</taxon>
        <taxon>Pucciniomycotina</taxon>
        <taxon>Pucciniomycetes</taxon>
        <taxon>Pucciniales</taxon>
        <taxon>Pucciniaceae</taxon>
        <taxon>Puccinia</taxon>
    </lineage>
</organism>
<evidence type="ECO:0000313" key="5">
    <source>
        <dbReference type="Proteomes" id="UP000239156"/>
    </source>
</evidence>
<dbReference type="Gene3D" id="3.40.350.10">
    <property type="entry name" value="Creatinase/prolidase N-terminal domain"/>
    <property type="match status" value="1"/>
</dbReference>
<sequence>MSEPEIIDVELFYRRLDFFITSWKDANDPATKELKSCRGILLGEAHPYTKTRAIQVFLCGRVLFSTIILITPESVRFLCSETEATVLSPLAQVLTDQNRRIDVEVIVKPIGLAAATSAMNALLTHIERVGSETGQEVGRLRDGKPVEEEFMHEWNDFLEIGGNTDLLAKAPDVSAGVSVILGPKDPQEIYRTDIACQLSRKLMSVVRSGLLGLLKTEDKNTLICKKLRALIKRQQKEGSIWEGAQYAPDVDDTSEDVYPPPTILEARKSAGRSGTEAGNATEIFLVRLGTQYKSYPSDVSRTIMINSCPNQEDNYVYLLELHKFAIKSMNEGIAANELYHAIKAKVATERPELKSSLPQSFGSALGVEFDDSDLSLNAKCTRVLKTSMLFSLSLSFTKIQDPTHKGSTILSDISKELSQISFSRLHLTPDPHEEEQNGPSPIQNSRQSPTDDAENLNQEAIINPVQRRLKRPRSYLIETDDRIRRQRVTSSSSSSNALDPNSSSTTSDRRDHREEHIQESSWPIFKNIGRFVQALRKVVI</sequence>